<evidence type="ECO:0000256" key="3">
    <source>
        <dbReference type="SAM" id="Coils"/>
    </source>
</evidence>
<dbReference type="PANTHER" id="PTHR43156">
    <property type="entry name" value="STAGE II SPORULATION PROTEIN E-RELATED"/>
    <property type="match status" value="1"/>
</dbReference>
<dbReference type="SMART" id="SM00331">
    <property type="entry name" value="PP2C_SIG"/>
    <property type="match status" value="1"/>
</dbReference>
<keyword evidence="2" id="KW-0597">Phosphoprotein</keyword>
<keyword evidence="3" id="KW-0175">Coiled coil</keyword>
<feature type="domain" description="Response regulatory" evidence="4">
    <location>
        <begin position="22"/>
        <end position="138"/>
    </location>
</feature>
<organism evidence="5 6">
    <name type="scientific">Roseobacter insulae</name>
    <dbReference type="NCBI Taxonomy" id="2859783"/>
    <lineage>
        <taxon>Bacteria</taxon>
        <taxon>Pseudomonadati</taxon>
        <taxon>Pseudomonadota</taxon>
        <taxon>Alphaproteobacteria</taxon>
        <taxon>Rhodobacterales</taxon>
        <taxon>Roseobacteraceae</taxon>
        <taxon>Roseobacter</taxon>
    </lineage>
</organism>
<protein>
    <submittedName>
        <fullName evidence="5">SpoIIE family protein phosphatase</fullName>
    </submittedName>
</protein>
<dbReference type="InterPro" id="IPR001932">
    <property type="entry name" value="PPM-type_phosphatase-like_dom"/>
</dbReference>
<keyword evidence="6" id="KW-1185">Reference proteome</keyword>
<dbReference type="Proteomes" id="UP001138661">
    <property type="component" value="Unassembled WGS sequence"/>
</dbReference>
<dbReference type="PROSITE" id="PS50110">
    <property type="entry name" value="RESPONSE_REGULATORY"/>
    <property type="match status" value="1"/>
</dbReference>
<evidence type="ECO:0000256" key="2">
    <source>
        <dbReference type="PROSITE-ProRule" id="PRU00169"/>
    </source>
</evidence>
<feature type="coiled-coil region" evidence="3">
    <location>
        <begin position="158"/>
        <end position="185"/>
    </location>
</feature>
<proteinExistence type="predicted"/>
<dbReference type="GO" id="GO:0000160">
    <property type="term" value="P:phosphorelay signal transduction system"/>
    <property type="evidence" value="ECO:0007669"/>
    <property type="project" value="InterPro"/>
</dbReference>
<evidence type="ECO:0000313" key="6">
    <source>
        <dbReference type="Proteomes" id="UP001138661"/>
    </source>
</evidence>
<dbReference type="InterPro" id="IPR001789">
    <property type="entry name" value="Sig_transdc_resp-reg_receiver"/>
</dbReference>
<keyword evidence="1" id="KW-0378">Hydrolase</keyword>
<dbReference type="Pfam" id="PF07228">
    <property type="entry name" value="SpoIIE"/>
    <property type="match status" value="1"/>
</dbReference>
<dbReference type="PANTHER" id="PTHR43156:SF2">
    <property type="entry name" value="STAGE II SPORULATION PROTEIN E"/>
    <property type="match status" value="1"/>
</dbReference>
<evidence type="ECO:0000256" key="1">
    <source>
        <dbReference type="ARBA" id="ARBA00022801"/>
    </source>
</evidence>
<dbReference type="AlphaFoldDB" id="A0A9X1FSE5"/>
<sequence>MPKQLAFSDTTTLPETPGAPKLVLVVDDSRLQRKILTSSLSRWGYEVMEAESGEAAMEICAARPPELVVSDWMMPGMSGIEFCKAFREISGENYGYFILLTSKSEKNEVAEGLDAGADDFLTKPVDGNELRARMMAGERILEMQRELTLKNRVITETLGELQRLYDSLDNDLVEAKQLQQSLVRERHKSFDAGDLSLLLRSSGHVGGDLIGFYPAADGHLGLFAIDVSGHGISSALMTARLAGYLSASALDQNVALEKLPDGTYRSRPPARAIETLNELVLDEMETEHYFTLMLADIDMQTGKVVIGQAGHPHPVIQRRCGKLEQEGTGGFPVGLMSGISFSQFEMHLDPGDRLIILSDGVTECPDAKGEMLEEAGLERLLDGLRDITGPAFFESLVWSLTEFAGGTEFPDDVSGLLFEYRGDAHNR</sequence>
<dbReference type="Pfam" id="PF00072">
    <property type="entry name" value="Response_reg"/>
    <property type="match status" value="1"/>
</dbReference>
<comment type="caution">
    <text evidence="5">The sequence shown here is derived from an EMBL/GenBank/DDBJ whole genome shotgun (WGS) entry which is preliminary data.</text>
</comment>
<name>A0A9X1FSE5_9RHOB</name>
<dbReference type="RefSeq" id="WP_219498701.1">
    <property type="nucleotide sequence ID" value="NZ_JAHXDN010000001.1"/>
</dbReference>
<dbReference type="CDD" id="cd17574">
    <property type="entry name" value="REC_OmpR"/>
    <property type="match status" value="1"/>
</dbReference>
<gene>
    <name evidence="5" type="ORF">KX928_02940</name>
</gene>
<dbReference type="SMART" id="SM00448">
    <property type="entry name" value="REC"/>
    <property type="match status" value="1"/>
</dbReference>
<dbReference type="InterPro" id="IPR052016">
    <property type="entry name" value="Bact_Sigma-Reg"/>
</dbReference>
<reference evidence="5" key="1">
    <citation type="submission" date="2021-07" db="EMBL/GenBank/DDBJ databases">
        <title>Roseobacter insulae sp. nov., isolated from a tidal flat.</title>
        <authorList>
            <person name="Park S."/>
            <person name="Yoon J.-H."/>
        </authorList>
    </citation>
    <scope>NUCLEOTIDE SEQUENCE</scope>
    <source>
        <strain evidence="5">YSTF-M11</strain>
    </source>
</reference>
<evidence type="ECO:0000259" key="4">
    <source>
        <dbReference type="PROSITE" id="PS50110"/>
    </source>
</evidence>
<dbReference type="EMBL" id="JAHXDN010000001">
    <property type="protein sequence ID" value="MBW4706736.1"/>
    <property type="molecule type" value="Genomic_DNA"/>
</dbReference>
<dbReference type="GO" id="GO:0016791">
    <property type="term" value="F:phosphatase activity"/>
    <property type="evidence" value="ECO:0007669"/>
    <property type="project" value="TreeGrafter"/>
</dbReference>
<evidence type="ECO:0000313" key="5">
    <source>
        <dbReference type="EMBL" id="MBW4706736.1"/>
    </source>
</evidence>
<feature type="modified residue" description="4-aspartylphosphate" evidence="2">
    <location>
        <position position="71"/>
    </location>
</feature>
<accession>A0A9X1FSE5</accession>